<evidence type="ECO:0000313" key="1">
    <source>
        <dbReference type="EMBL" id="ERM98801.1"/>
    </source>
</evidence>
<proteinExistence type="predicted"/>
<organism evidence="1 2">
    <name type="scientific">Amborella trichopoda</name>
    <dbReference type="NCBI Taxonomy" id="13333"/>
    <lineage>
        <taxon>Eukaryota</taxon>
        <taxon>Viridiplantae</taxon>
        <taxon>Streptophyta</taxon>
        <taxon>Embryophyta</taxon>
        <taxon>Tracheophyta</taxon>
        <taxon>Spermatophyta</taxon>
        <taxon>Magnoliopsida</taxon>
        <taxon>Amborellales</taxon>
        <taxon>Amborellaceae</taxon>
        <taxon>Amborella</taxon>
    </lineage>
</organism>
<name>W1NPR3_AMBTC</name>
<accession>W1NPR3</accession>
<dbReference type="HOGENOM" id="CLU_167293_2_0_1"/>
<sequence>MTLHNLVYVHYNLKLRERSIRKNPIDYTLINLDYIFWREVVNEWVSQKAPVLNQDFLRGTVADIDDDEVVVAPNEGDMVVDMDTDYEYEDEKQDDEETDGIIENDWQVQSSRNVKERNIIRCPMHREMIH</sequence>
<dbReference type="EMBL" id="KI395256">
    <property type="protein sequence ID" value="ERM98801.1"/>
    <property type="molecule type" value="Genomic_DNA"/>
</dbReference>
<reference evidence="2" key="1">
    <citation type="journal article" date="2013" name="Science">
        <title>The Amborella genome and the evolution of flowering plants.</title>
        <authorList>
            <consortium name="Amborella Genome Project"/>
        </authorList>
    </citation>
    <scope>NUCLEOTIDE SEQUENCE [LARGE SCALE GENOMIC DNA]</scope>
</reference>
<gene>
    <name evidence="1" type="ORF">AMTR_s00093p00088560</name>
</gene>
<keyword evidence="2" id="KW-1185">Reference proteome</keyword>
<dbReference type="Gramene" id="ERM98801">
    <property type="protein sequence ID" value="ERM98801"/>
    <property type="gene ID" value="AMTR_s00093p00088560"/>
</dbReference>
<protein>
    <submittedName>
        <fullName evidence="1">Uncharacterized protein</fullName>
    </submittedName>
</protein>
<dbReference type="Proteomes" id="UP000017836">
    <property type="component" value="Unassembled WGS sequence"/>
</dbReference>
<evidence type="ECO:0000313" key="2">
    <source>
        <dbReference type="Proteomes" id="UP000017836"/>
    </source>
</evidence>
<dbReference type="AlphaFoldDB" id="W1NPR3"/>